<accession>M4BA80</accession>
<evidence type="ECO:0000313" key="3">
    <source>
        <dbReference type="Proteomes" id="UP000011713"/>
    </source>
</evidence>
<feature type="domain" description="U3 small nucleolar RNA-associated protein 20 N-terminal" evidence="1">
    <location>
        <begin position="946"/>
        <end position="1273"/>
    </location>
</feature>
<dbReference type="GO" id="GO:0030686">
    <property type="term" value="C:90S preribosome"/>
    <property type="evidence" value="ECO:0007669"/>
    <property type="project" value="TreeGrafter"/>
</dbReference>
<dbReference type="InParanoid" id="M4BA80"/>
<dbReference type="GO" id="GO:0032040">
    <property type="term" value="C:small-subunit processome"/>
    <property type="evidence" value="ECO:0007669"/>
    <property type="project" value="TreeGrafter"/>
</dbReference>
<proteinExistence type="predicted"/>
<protein>
    <recommendedName>
        <fullName evidence="1">U3 small nucleolar RNA-associated protein 20 N-terminal domain-containing protein</fullName>
    </recommendedName>
</protein>
<reference evidence="3" key="1">
    <citation type="journal article" date="2010" name="Science">
        <title>Signatures of adaptation to obligate biotrophy in the Hyaloperonospora arabidopsidis genome.</title>
        <authorList>
            <person name="Baxter L."/>
            <person name="Tripathy S."/>
            <person name="Ishaque N."/>
            <person name="Boot N."/>
            <person name="Cabral A."/>
            <person name="Kemen E."/>
            <person name="Thines M."/>
            <person name="Ah-Fong A."/>
            <person name="Anderson R."/>
            <person name="Badejoko W."/>
            <person name="Bittner-Eddy P."/>
            <person name="Boore J.L."/>
            <person name="Chibucos M.C."/>
            <person name="Coates M."/>
            <person name="Dehal P."/>
            <person name="Delehaunty K."/>
            <person name="Dong S."/>
            <person name="Downton P."/>
            <person name="Dumas B."/>
            <person name="Fabro G."/>
            <person name="Fronick C."/>
            <person name="Fuerstenberg S.I."/>
            <person name="Fulton L."/>
            <person name="Gaulin E."/>
            <person name="Govers F."/>
            <person name="Hughes L."/>
            <person name="Humphray S."/>
            <person name="Jiang R.H."/>
            <person name="Judelson H."/>
            <person name="Kamoun S."/>
            <person name="Kyung K."/>
            <person name="Meijer H."/>
            <person name="Minx P."/>
            <person name="Morris P."/>
            <person name="Nelson J."/>
            <person name="Phuntumart V."/>
            <person name="Qutob D."/>
            <person name="Rehmany A."/>
            <person name="Rougon-Cardoso A."/>
            <person name="Ryden P."/>
            <person name="Torto-Alalibo T."/>
            <person name="Studholme D."/>
            <person name="Wang Y."/>
            <person name="Win J."/>
            <person name="Wood J."/>
            <person name="Clifton S.W."/>
            <person name="Rogers J."/>
            <person name="Van den Ackerveken G."/>
            <person name="Jones J.D."/>
            <person name="McDowell J.M."/>
            <person name="Beynon J."/>
            <person name="Tyler B.M."/>
        </authorList>
    </citation>
    <scope>NUCLEOTIDE SEQUENCE [LARGE SCALE GENOMIC DNA]</scope>
    <source>
        <strain evidence="3">Emoy2</strain>
    </source>
</reference>
<reference evidence="2" key="2">
    <citation type="submission" date="2015-06" db="UniProtKB">
        <authorList>
            <consortium name="EnsemblProtists"/>
        </authorList>
    </citation>
    <scope>IDENTIFICATION</scope>
    <source>
        <strain evidence="2">Emoy2</strain>
    </source>
</reference>
<dbReference type="InterPro" id="IPR011989">
    <property type="entry name" value="ARM-like"/>
</dbReference>
<dbReference type="SUPFAM" id="SSF48371">
    <property type="entry name" value="ARM repeat"/>
    <property type="match status" value="2"/>
</dbReference>
<dbReference type="InterPro" id="IPR011430">
    <property type="entry name" value="UTP20_N"/>
</dbReference>
<dbReference type="STRING" id="559515.M4BA80"/>
<evidence type="ECO:0000313" key="2">
    <source>
        <dbReference type="EnsemblProtists" id="HpaP803190"/>
    </source>
</evidence>
<dbReference type="Proteomes" id="UP000011713">
    <property type="component" value="Unassembled WGS sequence"/>
</dbReference>
<dbReference type="HOGENOM" id="CLU_262350_0_0_1"/>
<organism evidence="2 3">
    <name type="scientific">Hyaloperonospora arabidopsidis (strain Emoy2)</name>
    <name type="common">Downy mildew agent</name>
    <name type="synonym">Peronospora arabidopsidis</name>
    <dbReference type="NCBI Taxonomy" id="559515"/>
    <lineage>
        <taxon>Eukaryota</taxon>
        <taxon>Sar</taxon>
        <taxon>Stramenopiles</taxon>
        <taxon>Oomycota</taxon>
        <taxon>Peronosporomycetes</taxon>
        <taxon>Peronosporales</taxon>
        <taxon>Peronosporaceae</taxon>
        <taxon>Hyaloperonospora</taxon>
    </lineage>
</organism>
<dbReference type="InterPro" id="IPR052575">
    <property type="entry name" value="SSU_processome_comp_20"/>
</dbReference>
<dbReference type="Pfam" id="PF07539">
    <property type="entry name" value="UTP20_N"/>
    <property type="match status" value="1"/>
</dbReference>
<name>M4BA80_HYAAE</name>
<dbReference type="PANTHER" id="PTHR17695">
    <property type="entry name" value="SMALL SUBUNIT PROCESSOME COMPONENT 20 HOMOLOG"/>
    <property type="match status" value="1"/>
</dbReference>
<dbReference type="PANTHER" id="PTHR17695:SF11">
    <property type="entry name" value="SMALL SUBUNIT PROCESSOME COMPONENT 20 HOMOLOG"/>
    <property type="match status" value="1"/>
</dbReference>
<dbReference type="EnsemblProtists" id="HpaT803190">
    <property type="protein sequence ID" value="HpaP803190"/>
    <property type="gene ID" value="HpaG803190"/>
</dbReference>
<dbReference type="InterPro" id="IPR016024">
    <property type="entry name" value="ARM-type_fold"/>
</dbReference>
<keyword evidence="3" id="KW-1185">Reference proteome</keyword>
<dbReference type="Gene3D" id="1.25.10.10">
    <property type="entry name" value="Leucine-rich Repeat Variant"/>
    <property type="match status" value="1"/>
</dbReference>
<sequence length="1290" mass="144980">MELPPAKKRRHRFQKVTERVTNLQHELTLHAKTTGAIEEASQLSFREELALQAELTTLDSFQLLFRRLQPLVTTTPHLLHYLKKVVTCLQTEFQEAHQDQEDPIVLRQRLVPVLKLVTALARELGKEFYPHFAAVLPLLVDVIDTKDPELSTQVFKTLTMLFSYLRVQLLADMDAVHKCYFPLLGHSRDFVRDFAAQTLAVLLRRLESPKAMKKYLRVYLTALVKGSGRSHQVLRDGSAKLFFALVKNVGHGFHSRMREVLLFLLGSFRPISSEKEETLEQLEQQESIYEIVYQTCGLMMKHTDAEHSGEMLDCLVLVVNKVVKLRHAEDEMPTEAQDLYLSRVLRVLLGFLISRRGQLITETNDAYEVRVPSIHKICTALVNPANKVFTSQSTVLRDVLMAMFEAVWRLYPAADDAMSAQMKTFFAVAGENDRQRYWCHKLLAFVHQALHHSHVNVGFVVGFLLPNALEYALKTLLHIDVVAFSELLCHLGDYVTKFASEISDGQSEHLVRSKTSSRSWLLLLESVDTNAEDTLFDAGRKLFEHSKNTTNRDSVAAIWKFCKALGCLQLNDAGMISFTTPLIAKLDQRLTIHDATVSATELACLRAELWLLQQAAKHHQSNCADSETMKENVEQALLGNKVSYKTLSTLLVLIDMDGGVEQHVVLTVELLPQATNSLFAALRSPAHELRLVALQLLARFKRLNFLDSDSGSLSGPCILPDVCVSLELACEDIAVATEREVVRLLTRVKIYCQSSQTPVLYKEMALNHLLGLYHVKFSTIWPHVADAVESALRLHFNECWPYVSSELLVASHRQDEEANEKQNKELSNKSAVTAEFERVCMLEQGRFSASTATDAITYHALMWKGLTKFADLVESKTKFMVPLFVTFLRDQYSVIYVNELDTKRLDEIDQSLAKLEESSGTCDSNTPEWRRPVEFQGLTTKEVRGKFVDQLKLFAAFQNMKGAYAQQLLHALFFDLLMKSDEMISKLALQCIYAFRSKAVVSYKLQLNRLADSSSFREELSSFNIKDGEGVVLREHRPELLPVLLRLLYSKCVSKKGRNNGDTVAARRAAVLAYLAALEASDLASFVELVVRAFGVTIERLESGTPEACVRVGAVQPAVAAANVQPSRILGFLNLLEDLIKQLSVKLAVFIPHIADVLLSILQISVLSSKDGGDTFTDCVTGEEKVVSTVGSKRKQGETSVNMDTMTTSASMKKQIRTLTYHRLAEMVDTFDSLVHLQPWVVAVLDVSHESITHLPNAVIGADKTSSLLELLVFDTSECVDTCVKPWYIA</sequence>
<dbReference type="VEuPathDB" id="FungiDB:HpaG803190"/>
<dbReference type="EMBL" id="JH598060">
    <property type="status" value="NOT_ANNOTATED_CDS"/>
    <property type="molecule type" value="Genomic_DNA"/>
</dbReference>
<evidence type="ECO:0000259" key="1">
    <source>
        <dbReference type="Pfam" id="PF07539"/>
    </source>
</evidence>
<dbReference type="eggNOG" id="KOG1823">
    <property type="taxonomic scope" value="Eukaryota"/>
</dbReference>